<dbReference type="PANTHER" id="PTHR47241:SF1">
    <property type="entry name" value="BED-TYPE DOMAIN-CONTAINING PROTEIN"/>
    <property type="match status" value="1"/>
</dbReference>
<reference evidence="2" key="1">
    <citation type="journal article" date="2023" name="Front. Mar. Sci.">
        <title>A new Merluccius polli reference genome to investigate the effects of global change in West African waters.</title>
        <authorList>
            <person name="Mateo J.L."/>
            <person name="Blanco-Fernandez C."/>
            <person name="Garcia-Vazquez E."/>
            <person name="Machado-Schiaffino G."/>
        </authorList>
    </citation>
    <scope>NUCLEOTIDE SEQUENCE</scope>
    <source>
        <strain evidence="2">C29</strain>
        <tissue evidence="2">Fin</tissue>
    </source>
</reference>
<comment type="caution">
    <text evidence="2">The sequence shown here is derived from an EMBL/GenBank/DDBJ whole genome shotgun (WGS) entry which is preliminary data.</text>
</comment>
<dbReference type="InterPro" id="IPR012337">
    <property type="entry name" value="RNaseH-like_sf"/>
</dbReference>
<gene>
    <name evidence="2" type="primary">Zbed4_20</name>
    <name evidence="2" type="ORF">N1851_033915</name>
</gene>
<dbReference type="AlphaFoldDB" id="A0AA47M0K9"/>
<accession>A0AA47M0K9</accession>
<feature type="region of interest" description="Disordered" evidence="1">
    <location>
        <begin position="180"/>
        <end position="199"/>
    </location>
</feature>
<evidence type="ECO:0000256" key="1">
    <source>
        <dbReference type="SAM" id="MobiDB-lite"/>
    </source>
</evidence>
<dbReference type="EMBL" id="JAOPHQ010006547">
    <property type="protein sequence ID" value="KAK0131372.1"/>
    <property type="molecule type" value="Genomic_DNA"/>
</dbReference>
<dbReference type="InterPro" id="IPR052865">
    <property type="entry name" value="Zinc_finger_BED"/>
</dbReference>
<dbReference type="GO" id="GO:0005634">
    <property type="term" value="C:nucleus"/>
    <property type="evidence" value="ECO:0007669"/>
    <property type="project" value="TreeGrafter"/>
</dbReference>
<evidence type="ECO:0000313" key="2">
    <source>
        <dbReference type="EMBL" id="KAK0131372.1"/>
    </source>
</evidence>
<proteinExistence type="predicted"/>
<keyword evidence="3" id="KW-1185">Reference proteome</keyword>
<dbReference type="Proteomes" id="UP001174136">
    <property type="component" value="Unassembled WGS sequence"/>
</dbReference>
<organism evidence="2 3">
    <name type="scientific">Merluccius polli</name>
    <name type="common">Benguela hake</name>
    <name type="synonym">Merluccius cadenati</name>
    <dbReference type="NCBI Taxonomy" id="89951"/>
    <lineage>
        <taxon>Eukaryota</taxon>
        <taxon>Metazoa</taxon>
        <taxon>Chordata</taxon>
        <taxon>Craniata</taxon>
        <taxon>Vertebrata</taxon>
        <taxon>Euteleostomi</taxon>
        <taxon>Actinopterygii</taxon>
        <taxon>Neopterygii</taxon>
        <taxon>Teleostei</taxon>
        <taxon>Neoteleostei</taxon>
        <taxon>Acanthomorphata</taxon>
        <taxon>Zeiogadaria</taxon>
        <taxon>Gadariae</taxon>
        <taxon>Gadiformes</taxon>
        <taxon>Gadoidei</taxon>
        <taxon>Merlucciidae</taxon>
        <taxon>Merluccius</taxon>
    </lineage>
</organism>
<evidence type="ECO:0000313" key="3">
    <source>
        <dbReference type="Proteomes" id="UP001174136"/>
    </source>
</evidence>
<sequence length="199" mass="22210">MASHKLANARKTIGHFKHSPVAYAHLEDVQIEIKMPAKRLQQDVQNRQSVVSAETATAADVIPAIKVLKRVLYREHSTDQGIKMMKSTLLEAVGRRFSQVETEPLYCTATLVDPRYKDRQVQYFTNSDNLRHAKDAFIQEAETMELRRATSKVSEAESVTKAPRLNTASSSLSSVFDEILEESETETGTSTSSAVVQVL</sequence>
<dbReference type="PANTHER" id="PTHR47241">
    <property type="entry name" value="FINGER PROTEIN, PUTATIVE-RELATED"/>
    <property type="match status" value="1"/>
</dbReference>
<protein>
    <submittedName>
        <fullName evidence="2">Zinc finger BED domain-containing protein 4</fullName>
    </submittedName>
</protein>
<dbReference type="SUPFAM" id="SSF53098">
    <property type="entry name" value="Ribonuclease H-like"/>
    <property type="match status" value="1"/>
</dbReference>
<name>A0AA47M0K9_MERPO</name>